<keyword evidence="3" id="KW-0560">Oxidoreductase</keyword>
<dbReference type="GO" id="GO:0004497">
    <property type="term" value="F:monooxygenase activity"/>
    <property type="evidence" value="ECO:0007669"/>
    <property type="project" value="UniProtKB-KW"/>
</dbReference>
<dbReference type="KEGG" id="pib:BBD41_10905"/>
<feature type="binding site" evidence="6">
    <location>
        <position position="224"/>
    </location>
    <ligand>
        <name>FMN</name>
        <dbReference type="ChEBI" id="CHEBI:58210"/>
    </ligand>
</feature>
<proteinExistence type="inferred from homology"/>
<dbReference type="PANTHER" id="PTHR30011">
    <property type="entry name" value="ALKANESULFONATE MONOOXYGENASE-RELATED"/>
    <property type="match status" value="1"/>
</dbReference>
<keyword evidence="2 6" id="KW-0288">FMN</keyword>
<dbReference type="Gene3D" id="3.20.20.30">
    <property type="entry name" value="Luciferase-like domain"/>
    <property type="match status" value="1"/>
</dbReference>
<dbReference type="InterPro" id="IPR036661">
    <property type="entry name" value="Luciferase-like_sf"/>
</dbReference>
<feature type="binding site" evidence="6">
    <location>
        <position position="99"/>
    </location>
    <ligand>
        <name>FMN</name>
        <dbReference type="ChEBI" id="CHEBI:58210"/>
    </ligand>
</feature>
<keyword evidence="1 6" id="KW-0285">Flavoprotein</keyword>
<dbReference type="SUPFAM" id="SSF51679">
    <property type="entry name" value="Bacterial luciferase-like"/>
    <property type="match status" value="1"/>
</dbReference>
<dbReference type="InterPro" id="IPR051260">
    <property type="entry name" value="Diverse_substr_monoxygenases"/>
</dbReference>
<evidence type="ECO:0000256" key="3">
    <source>
        <dbReference type="ARBA" id="ARBA00023002"/>
    </source>
</evidence>
<dbReference type="PIRSF" id="PIRSF000337">
    <property type="entry name" value="NTA_MOA"/>
    <property type="match status" value="1"/>
</dbReference>
<evidence type="ECO:0000259" key="7">
    <source>
        <dbReference type="Pfam" id="PF00296"/>
    </source>
</evidence>
<dbReference type="GO" id="GO:0016705">
    <property type="term" value="F:oxidoreductase activity, acting on paired donors, with incorporation or reduction of molecular oxygen"/>
    <property type="evidence" value="ECO:0007669"/>
    <property type="project" value="InterPro"/>
</dbReference>
<gene>
    <name evidence="8" type="ORF">BBD41_10905</name>
</gene>
<dbReference type="CDD" id="cd01095">
    <property type="entry name" value="Nitrilotriacetate_monoxgenase"/>
    <property type="match status" value="1"/>
</dbReference>
<comment type="similarity">
    <text evidence="5">Belongs to the NtaA/SnaA/DszA monooxygenase family.</text>
</comment>
<dbReference type="RefSeq" id="WP_099477609.1">
    <property type="nucleotide sequence ID" value="NZ_CP016809.1"/>
</dbReference>
<evidence type="ECO:0000256" key="6">
    <source>
        <dbReference type="PIRSR" id="PIRSR000337-1"/>
    </source>
</evidence>
<dbReference type="NCBIfam" id="TIGR03860">
    <property type="entry name" value="FMN_nitrolo"/>
    <property type="match status" value="1"/>
</dbReference>
<dbReference type="InterPro" id="IPR016215">
    <property type="entry name" value="NTA_MOA"/>
</dbReference>
<evidence type="ECO:0000256" key="1">
    <source>
        <dbReference type="ARBA" id="ARBA00022630"/>
    </source>
</evidence>
<reference evidence="8" key="1">
    <citation type="submission" date="2016-08" db="EMBL/GenBank/DDBJ databases">
        <title>Complete Genome Seqeunce of Paenibacillus sp. nov. IHBB 9852 from high altitute lake of Indian trans-Himalayas.</title>
        <authorList>
            <person name="Kiran S."/>
            <person name="Swarnkar M.K."/>
            <person name="Rana A."/>
            <person name="Tewari R."/>
            <person name="Gulati A."/>
        </authorList>
    </citation>
    <scope>NUCLEOTIDE SEQUENCE [LARGE SCALE GENOMIC DNA]</scope>
    <source>
        <strain evidence="8">IHBB 9852</strain>
    </source>
</reference>
<evidence type="ECO:0000256" key="4">
    <source>
        <dbReference type="ARBA" id="ARBA00023033"/>
    </source>
</evidence>
<dbReference type="InterPro" id="IPR011251">
    <property type="entry name" value="Luciferase-like_dom"/>
</dbReference>
<feature type="binding site" evidence="6">
    <location>
        <position position="149"/>
    </location>
    <ligand>
        <name>FMN</name>
        <dbReference type="ChEBI" id="CHEBI:58210"/>
    </ligand>
</feature>
<organism evidence="8">
    <name type="scientific">Paenibacillus ihbetae</name>
    <dbReference type="NCBI Taxonomy" id="1870820"/>
    <lineage>
        <taxon>Bacteria</taxon>
        <taxon>Bacillati</taxon>
        <taxon>Bacillota</taxon>
        <taxon>Bacilli</taxon>
        <taxon>Bacillales</taxon>
        <taxon>Paenibacillaceae</taxon>
        <taxon>Paenibacillus</taxon>
    </lineage>
</organism>
<dbReference type="EMBL" id="CP016809">
    <property type="protein sequence ID" value="ANY73056.1"/>
    <property type="molecule type" value="Genomic_DNA"/>
</dbReference>
<dbReference type="PANTHER" id="PTHR30011:SF16">
    <property type="entry name" value="C2H2 FINGER DOMAIN TRANSCRIPTION FACTOR (EUROFUNG)-RELATED"/>
    <property type="match status" value="1"/>
</dbReference>
<keyword evidence="4 8" id="KW-0503">Monooxygenase</keyword>
<dbReference type="Pfam" id="PF00296">
    <property type="entry name" value="Bac_luciferase"/>
    <property type="match status" value="1"/>
</dbReference>
<dbReference type="AlphaFoldDB" id="A0A1B2DZ78"/>
<name>A0A1B2DZ78_9BACL</name>
<feature type="domain" description="Luciferase-like" evidence="7">
    <location>
        <begin position="22"/>
        <end position="384"/>
    </location>
</feature>
<protein>
    <submittedName>
        <fullName evidence="8">Nitrilotriacetate monooxygenase</fullName>
    </submittedName>
</protein>
<sequence length="434" mass="48148">MSQQERRLSLGAFLMNYGHHIAAWRHPESSKVRPIDLAFYKDCALVAERGKFDMIFLADNNSIPLIGDLRTNVSFLQPEALTMLSALAGVTSHIGLAGTASTTFNEPYSLARRLSTLDHISGGRAAWNVVTSTKDAEARNFGSAALLEHGKRYERAEEFMRAVTGLWDSWEEDAVVVDREGVVFADTDKIHRVHHQGEYFRIEGPLNMPRSPQGSPVIIEAGTSAAGQRLAARTADVVFTACEDKAEAIRYYQRFKRLLTEYGREPDDVKVMPGLLVFLGESEEEACESRQMWSELILPEAAVKYLSQLLNTDLSGYPAEGLLPDLPKEGNSSRAVMIIETAKRSGMSIQELGRHYAVARGHMTVTGSPDQIADMIEDWFRSGACDGFNVMAPLLPSGLERFVDAVVPLLQQRGIFRSEYSGRTLREHLGIGLR</sequence>
<accession>A0A1B2DZ78</accession>
<evidence type="ECO:0000313" key="8">
    <source>
        <dbReference type="EMBL" id="ANY73056.1"/>
    </source>
</evidence>
<evidence type="ECO:0000256" key="5">
    <source>
        <dbReference type="ARBA" id="ARBA00033748"/>
    </source>
</evidence>
<evidence type="ECO:0000256" key="2">
    <source>
        <dbReference type="ARBA" id="ARBA00022643"/>
    </source>
</evidence>
<feature type="binding site" evidence="6">
    <location>
        <position position="153"/>
    </location>
    <ligand>
        <name>FMN</name>
        <dbReference type="ChEBI" id="CHEBI:58210"/>
    </ligand>
</feature>
<feature type="binding site" evidence="6">
    <location>
        <position position="59"/>
    </location>
    <ligand>
        <name>FMN</name>
        <dbReference type="ChEBI" id="CHEBI:58210"/>
    </ligand>
</feature>